<protein>
    <submittedName>
        <fullName evidence="2">Rna-directed dna polymerase from mobile element jockey</fullName>
    </submittedName>
</protein>
<dbReference type="InterPro" id="IPR002156">
    <property type="entry name" value="RNaseH_domain"/>
</dbReference>
<sequence length="378" mass="43065">MLNSGSFPLSWKDSLVFLIPKNTPGKFRPISLTSCFQKIQEKLVLLRLNWWIESSSIIPAYQFKFRKRKSCLDNLGILATEAFNGFASQQAFSIQLNGTSVLSNRTAKFLGIVLDFNLCGHSHASYLVAKCGKLTNVIKSLRGTWWGADPKTLLYSRSVINIISSCTIDRDYNYLVLVLKNKLRSAYIQNIDITLVWIPAHVGILGNETADHLAKEAINKGGPVDYMIPHTDFYESVRETLNKRTKDTLLSLAEHVGSSYFNNFPITPHAWFSKLKLNRLKIVTTCRIRSNHYNLNYSLYRCNIVDSPSCRCGAPQQDINHVLWNCPLLTLYRSSLLESIESLLEKPPPYDVFDLLKKPSTHLITYIISYLRKHNIDV</sequence>
<accession>A0A0J7KTC0</accession>
<dbReference type="InterPro" id="IPR012337">
    <property type="entry name" value="RNaseH-like_sf"/>
</dbReference>
<dbReference type="PaxDb" id="67767-A0A0J7KTC0"/>
<comment type="caution">
    <text evidence="2">The sequence shown here is derived from an EMBL/GenBank/DDBJ whole genome shotgun (WGS) entry which is preliminary data.</text>
</comment>
<name>A0A0J7KTC0_LASNI</name>
<reference evidence="2 3" key="1">
    <citation type="submission" date="2015-04" db="EMBL/GenBank/DDBJ databases">
        <title>Lasius niger genome sequencing.</title>
        <authorList>
            <person name="Konorov E.A."/>
            <person name="Nikitin M.A."/>
            <person name="Kirill M.V."/>
            <person name="Chang P."/>
        </authorList>
    </citation>
    <scope>NUCLEOTIDE SEQUENCE [LARGE SCALE GENOMIC DNA]</scope>
    <source>
        <tissue evidence="2">Whole</tissue>
    </source>
</reference>
<dbReference type="GO" id="GO:0004523">
    <property type="term" value="F:RNA-DNA hybrid ribonuclease activity"/>
    <property type="evidence" value="ECO:0007669"/>
    <property type="project" value="InterPro"/>
</dbReference>
<dbReference type="Gene3D" id="3.30.420.10">
    <property type="entry name" value="Ribonuclease H-like superfamily/Ribonuclease H"/>
    <property type="match status" value="1"/>
</dbReference>
<dbReference type="AlphaFoldDB" id="A0A0J7KTC0"/>
<dbReference type="GO" id="GO:0003964">
    <property type="term" value="F:RNA-directed DNA polymerase activity"/>
    <property type="evidence" value="ECO:0007669"/>
    <property type="project" value="UniProtKB-KW"/>
</dbReference>
<proteinExistence type="predicted"/>
<keyword evidence="3" id="KW-1185">Reference proteome</keyword>
<keyword evidence="2" id="KW-0808">Transferase</keyword>
<dbReference type="InterPro" id="IPR036397">
    <property type="entry name" value="RNaseH_sf"/>
</dbReference>
<evidence type="ECO:0000259" key="1">
    <source>
        <dbReference type="Pfam" id="PF00075"/>
    </source>
</evidence>
<dbReference type="OrthoDB" id="7700353at2759"/>
<evidence type="ECO:0000313" key="2">
    <source>
        <dbReference type="EMBL" id="KMQ93494.1"/>
    </source>
</evidence>
<dbReference type="GO" id="GO:0003676">
    <property type="term" value="F:nucleic acid binding"/>
    <property type="evidence" value="ECO:0007669"/>
    <property type="project" value="InterPro"/>
</dbReference>
<feature type="domain" description="RNase H type-1" evidence="1">
    <location>
        <begin position="182"/>
        <end position="218"/>
    </location>
</feature>
<dbReference type="SUPFAM" id="SSF53098">
    <property type="entry name" value="Ribonuclease H-like"/>
    <property type="match status" value="1"/>
</dbReference>
<dbReference type="EMBL" id="LBMM01003471">
    <property type="protein sequence ID" value="KMQ93494.1"/>
    <property type="molecule type" value="Genomic_DNA"/>
</dbReference>
<keyword evidence="2" id="KW-0548">Nucleotidyltransferase</keyword>
<evidence type="ECO:0000313" key="3">
    <source>
        <dbReference type="Proteomes" id="UP000036403"/>
    </source>
</evidence>
<dbReference type="STRING" id="67767.A0A0J7KTC0"/>
<dbReference type="Pfam" id="PF00075">
    <property type="entry name" value="RNase_H"/>
    <property type="match status" value="1"/>
</dbReference>
<keyword evidence="2" id="KW-0695">RNA-directed DNA polymerase</keyword>
<dbReference type="Proteomes" id="UP000036403">
    <property type="component" value="Unassembled WGS sequence"/>
</dbReference>
<organism evidence="2 3">
    <name type="scientific">Lasius niger</name>
    <name type="common">Black garden ant</name>
    <dbReference type="NCBI Taxonomy" id="67767"/>
    <lineage>
        <taxon>Eukaryota</taxon>
        <taxon>Metazoa</taxon>
        <taxon>Ecdysozoa</taxon>
        <taxon>Arthropoda</taxon>
        <taxon>Hexapoda</taxon>
        <taxon>Insecta</taxon>
        <taxon>Pterygota</taxon>
        <taxon>Neoptera</taxon>
        <taxon>Endopterygota</taxon>
        <taxon>Hymenoptera</taxon>
        <taxon>Apocrita</taxon>
        <taxon>Aculeata</taxon>
        <taxon>Formicoidea</taxon>
        <taxon>Formicidae</taxon>
        <taxon>Formicinae</taxon>
        <taxon>Lasius</taxon>
        <taxon>Lasius</taxon>
    </lineage>
</organism>
<dbReference type="PANTHER" id="PTHR19446">
    <property type="entry name" value="REVERSE TRANSCRIPTASES"/>
    <property type="match status" value="1"/>
</dbReference>
<gene>
    <name evidence="2" type="ORF">RF55_6400</name>
</gene>